<comment type="similarity">
    <text evidence="8">In the N-terminal section; belongs to the long-chain O-acyltransferase family.</text>
</comment>
<comment type="catalytic activity">
    <reaction evidence="10">
        <text>an acyl-CoA + a 1,2-diacyl-sn-glycerol = a triacyl-sn-glycerol + CoA</text>
        <dbReference type="Rhea" id="RHEA:10868"/>
        <dbReference type="ChEBI" id="CHEBI:17815"/>
        <dbReference type="ChEBI" id="CHEBI:57287"/>
        <dbReference type="ChEBI" id="CHEBI:58342"/>
        <dbReference type="ChEBI" id="CHEBI:64615"/>
        <dbReference type="EC" id="2.3.1.20"/>
    </reaction>
</comment>
<organism evidence="13 14">
    <name type="scientific">Canavalia gladiata</name>
    <name type="common">Sword bean</name>
    <name type="synonym">Dolichos gladiatus</name>
    <dbReference type="NCBI Taxonomy" id="3824"/>
    <lineage>
        <taxon>Eukaryota</taxon>
        <taxon>Viridiplantae</taxon>
        <taxon>Streptophyta</taxon>
        <taxon>Embryophyta</taxon>
        <taxon>Tracheophyta</taxon>
        <taxon>Spermatophyta</taxon>
        <taxon>Magnoliopsida</taxon>
        <taxon>eudicotyledons</taxon>
        <taxon>Gunneridae</taxon>
        <taxon>Pentapetalae</taxon>
        <taxon>rosids</taxon>
        <taxon>fabids</taxon>
        <taxon>Fabales</taxon>
        <taxon>Fabaceae</taxon>
        <taxon>Papilionoideae</taxon>
        <taxon>50 kb inversion clade</taxon>
        <taxon>NPAAA clade</taxon>
        <taxon>indigoferoid/millettioid clade</taxon>
        <taxon>Phaseoleae</taxon>
        <taxon>Canavalia</taxon>
    </lineage>
</organism>
<gene>
    <name evidence="13" type="ORF">VNO77_20971</name>
</gene>
<comment type="caution">
    <text evidence="13">The sequence shown here is derived from an EMBL/GenBank/DDBJ whole genome shotgun (WGS) entry which is preliminary data.</text>
</comment>
<evidence type="ECO:0000256" key="2">
    <source>
        <dbReference type="ARBA" id="ARBA00004586"/>
    </source>
</evidence>
<evidence type="ECO:0000256" key="10">
    <source>
        <dbReference type="ARBA" id="ARBA00048109"/>
    </source>
</evidence>
<dbReference type="GO" id="GO:0019432">
    <property type="term" value="P:triglyceride biosynthetic process"/>
    <property type="evidence" value="ECO:0007669"/>
    <property type="project" value="TreeGrafter"/>
</dbReference>
<evidence type="ECO:0000256" key="7">
    <source>
        <dbReference type="ARBA" id="ARBA00023315"/>
    </source>
</evidence>
<dbReference type="Pfam" id="PF06974">
    <property type="entry name" value="WS_DGAT_C"/>
    <property type="match status" value="1"/>
</dbReference>
<name>A0AAN9LTS6_CANGL</name>
<dbReference type="EMBL" id="JAYMYQ010000004">
    <property type="protein sequence ID" value="KAK7340269.1"/>
    <property type="molecule type" value="Genomic_DNA"/>
</dbReference>
<dbReference type="SUPFAM" id="SSF52777">
    <property type="entry name" value="CoA-dependent acyltransferases"/>
    <property type="match status" value="1"/>
</dbReference>
<evidence type="ECO:0000256" key="4">
    <source>
        <dbReference type="ARBA" id="ARBA00005189"/>
    </source>
</evidence>
<feature type="domain" description="O-acyltransferase WSD1-like N-terminal" evidence="11">
    <location>
        <begin position="99"/>
        <end position="256"/>
    </location>
</feature>
<feature type="domain" description="O-acyltransferase WSD1 C-terminal" evidence="12">
    <location>
        <begin position="309"/>
        <end position="454"/>
    </location>
</feature>
<dbReference type="InterPro" id="IPR009721">
    <property type="entry name" value="O-acyltransferase_WSD1_C"/>
</dbReference>
<dbReference type="PANTHER" id="PTHR31650">
    <property type="entry name" value="O-ACYLTRANSFERASE (WSD1-LIKE) FAMILY PROTEIN"/>
    <property type="match status" value="1"/>
</dbReference>
<accession>A0AAN9LTS6</accession>
<dbReference type="GO" id="GO:0005789">
    <property type="term" value="C:endoplasmic reticulum membrane"/>
    <property type="evidence" value="ECO:0007669"/>
    <property type="project" value="UniProtKB-SubCell"/>
</dbReference>
<evidence type="ECO:0000256" key="1">
    <source>
        <dbReference type="ARBA" id="ARBA00004162"/>
    </source>
</evidence>
<keyword evidence="6" id="KW-0256">Endoplasmic reticulum</keyword>
<evidence type="ECO:0000256" key="6">
    <source>
        <dbReference type="ARBA" id="ARBA00022824"/>
    </source>
</evidence>
<evidence type="ECO:0000256" key="3">
    <source>
        <dbReference type="ARBA" id="ARBA00004771"/>
    </source>
</evidence>
<evidence type="ECO:0000256" key="9">
    <source>
        <dbReference type="ARBA" id="ARBA00047604"/>
    </source>
</evidence>
<evidence type="ECO:0000256" key="8">
    <source>
        <dbReference type="ARBA" id="ARBA00024360"/>
    </source>
</evidence>
<evidence type="ECO:0000259" key="12">
    <source>
        <dbReference type="Pfam" id="PF06974"/>
    </source>
</evidence>
<dbReference type="Pfam" id="PF03007">
    <property type="entry name" value="WS_DGAT_cat"/>
    <property type="match status" value="1"/>
</dbReference>
<protein>
    <recommendedName>
        <fullName evidence="15">Diacylglycerol O-acyltransferase</fullName>
    </recommendedName>
</protein>
<sequence>MENFREELSEPVSPLGQCFDSNFLNLYLLVVLEFEVPIHNLPIASLVNDHLLCIPRFTSTMVCDEKGVKRWKQVEVKLEEHLIEPKFIDGMSMDSYDKTFGEYLSRIAMEKMPQRKPLWEVHVIKYPTSNGAGTLIFKFHHAIGDGYTLMGLLISCLQRADDPSLPLSFPSRKSSKNTNNFFFRRVPKCFSTAFNSVKDFGWSFMKSTLLEDDKTPIRSAAEALEFRPLVISHTTFSIQHIKQIKSKLGVTLNDVICGIIFHGIRLYMKDIDNRSRKLKSTALVTVNIRNVEDYHRVQDMLKTKGKDAWGNQIASLHVSIPKLEDDPISNPLHFVRKAHTSIKRKRNSFSTHMTGMLLMMKNKFKGPEAMAKHIYRTIRNSSAMISNMIGPIEQMALGNHPIRSFFFTGSGNPQSLLISIISYMGTLRVTTATEKGFIDEQKLVRYLNSAFEMLHREAVKENIPN</sequence>
<evidence type="ECO:0000313" key="14">
    <source>
        <dbReference type="Proteomes" id="UP001367508"/>
    </source>
</evidence>
<comment type="pathway">
    <text evidence="4">Lipid metabolism.</text>
</comment>
<comment type="subcellular location">
    <subcellularLocation>
        <location evidence="1">Cell membrane</location>
        <topology evidence="1">Single-pass membrane protein</topology>
    </subcellularLocation>
    <subcellularLocation>
        <location evidence="2">Endoplasmic reticulum membrane</location>
    </subcellularLocation>
</comment>
<evidence type="ECO:0000256" key="5">
    <source>
        <dbReference type="ARBA" id="ARBA00022679"/>
    </source>
</evidence>
<comment type="pathway">
    <text evidence="3">Glycerolipid metabolism; triacylglycerol biosynthesis.</text>
</comment>
<dbReference type="GO" id="GO:0005886">
    <property type="term" value="C:plasma membrane"/>
    <property type="evidence" value="ECO:0007669"/>
    <property type="project" value="UniProtKB-SubCell"/>
</dbReference>
<evidence type="ECO:0000259" key="11">
    <source>
        <dbReference type="Pfam" id="PF03007"/>
    </source>
</evidence>
<evidence type="ECO:0008006" key="15">
    <source>
        <dbReference type="Google" id="ProtNLM"/>
    </source>
</evidence>
<keyword evidence="5" id="KW-0808">Transferase</keyword>
<keyword evidence="7" id="KW-0012">Acyltransferase</keyword>
<reference evidence="13 14" key="1">
    <citation type="submission" date="2024-01" db="EMBL/GenBank/DDBJ databases">
        <title>The genomes of 5 underutilized Papilionoideae crops provide insights into root nodulation and disease resistanc.</title>
        <authorList>
            <person name="Jiang F."/>
        </authorList>
    </citation>
    <scope>NUCLEOTIDE SEQUENCE [LARGE SCALE GENOMIC DNA]</scope>
    <source>
        <strain evidence="13">LVBAO_FW01</strain>
        <tissue evidence="13">Leaves</tissue>
    </source>
</reference>
<proteinExistence type="inferred from homology"/>
<keyword evidence="14" id="KW-1185">Reference proteome</keyword>
<dbReference type="GO" id="GO:0004144">
    <property type="term" value="F:diacylglycerol O-acyltransferase activity"/>
    <property type="evidence" value="ECO:0007669"/>
    <property type="project" value="UniProtKB-EC"/>
</dbReference>
<dbReference type="AlphaFoldDB" id="A0AAN9LTS6"/>
<dbReference type="GO" id="GO:0047196">
    <property type="term" value="F:long-chain-alcohol O-fatty-acyltransferase activity"/>
    <property type="evidence" value="ECO:0007669"/>
    <property type="project" value="UniProtKB-EC"/>
</dbReference>
<dbReference type="InterPro" id="IPR004255">
    <property type="entry name" value="O-acyltransferase_WSD1_N"/>
</dbReference>
<comment type="catalytic activity">
    <reaction evidence="9">
        <text>a long chain fatty alcohol + a fatty acyl-CoA = a long-chain alcohol wax ester + CoA</text>
        <dbReference type="Rhea" id="RHEA:38443"/>
        <dbReference type="ChEBI" id="CHEBI:17135"/>
        <dbReference type="ChEBI" id="CHEBI:57287"/>
        <dbReference type="ChEBI" id="CHEBI:77636"/>
        <dbReference type="ChEBI" id="CHEBI:235323"/>
        <dbReference type="EC" id="2.3.1.75"/>
    </reaction>
</comment>
<evidence type="ECO:0000313" key="13">
    <source>
        <dbReference type="EMBL" id="KAK7340269.1"/>
    </source>
</evidence>
<dbReference type="PANTHER" id="PTHR31650:SF29">
    <property type="entry name" value="O-ACYLTRANSFERASE WSD1-LIKE PROTEIN"/>
    <property type="match status" value="1"/>
</dbReference>
<dbReference type="InterPro" id="IPR045034">
    <property type="entry name" value="O-acyltransferase_WSD1-like"/>
</dbReference>
<dbReference type="Proteomes" id="UP001367508">
    <property type="component" value="Unassembled WGS sequence"/>
</dbReference>